<proteinExistence type="predicted"/>
<accession>A0ABQ2P3D7</accession>
<name>A0ABQ2P3D7_9BACI</name>
<dbReference type="Gene3D" id="3.30.1330.70">
    <property type="entry name" value="Holliday junction resolvase RusA"/>
    <property type="match status" value="1"/>
</dbReference>
<evidence type="ECO:0000313" key="2">
    <source>
        <dbReference type="Proteomes" id="UP000641206"/>
    </source>
</evidence>
<keyword evidence="2" id="KW-1185">Reference proteome</keyword>
<sequence>MQYANMKKDFTTLVMIHVKELPKVNKANFEITWYCQDKRKNKDNIMAGQKFIFDGLVKAGVITNDGWQQIGDVSHKFEVDKSKPRIEVIIKVIE</sequence>
<protein>
    <submittedName>
        <fullName evidence="1">Uncharacterized protein</fullName>
    </submittedName>
</protein>
<dbReference type="Proteomes" id="UP000641206">
    <property type="component" value="Unassembled WGS sequence"/>
</dbReference>
<organism evidence="1 2">
    <name type="scientific">Oceanobacillus neutriphilus</name>
    <dbReference type="NCBI Taxonomy" id="531815"/>
    <lineage>
        <taxon>Bacteria</taxon>
        <taxon>Bacillati</taxon>
        <taxon>Bacillota</taxon>
        <taxon>Bacilli</taxon>
        <taxon>Bacillales</taxon>
        <taxon>Bacillaceae</taxon>
        <taxon>Oceanobacillus</taxon>
    </lineage>
</organism>
<gene>
    <name evidence="1" type="ORF">GCM10011346_52530</name>
</gene>
<reference evidence="2" key="1">
    <citation type="journal article" date="2019" name="Int. J. Syst. Evol. Microbiol.">
        <title>The Global Catalogue of Microorganisms (GCM) 10K type strain sequencing project: providing services to taxonomists for standard genome sequencing and annotation.</title>
        <authorList>
            <consortium name="The Broad Institute Genomics Platform"/>
            <consortium name="The Broad Institute Genome Sequencing Center for Infectious Disease"/>
            <person name="Wu L."/>
            <person name="Ma J."/>
        </authorList>
    </citation>
    <scope>NUCLEOTIDE SEQUENCE [LARGE SCALE GENOMIC DNA]</scope>
    <source>
        <strain evidence="2">CGMCC 1.7693</strain>
    </source>
</reference>
<evidence type="ECO:0000313" key="1">
    <source>
        <dbReference type="EMBL" id="GGP17282.1"/>
    </source>
</evidence>
<dbReference type="EMBL" id="BMLW01000029">
    <property type="protein sequence ID" value="GGP17282.1"/>
    <property type="molecule type" value="Genomic_DNA"/>
</dbReference>
<dbReference type="SUPFAM" id="SSF103084">
    <property type="entry name" value="Holliday junction resolvase RusA"/>
    <property type="match status" value="1"/>
</dbReference>
<dbReference type="InterPro" id="IPR036614">
    <property type="entry name" value="RusA-like_sf"/>
</dbReference>
<comment type="caution">
    <text evidence="1">The sequence shown here is derived from an EMBL/GenBank/DDBJ whole genome shotgun (WGS) entry which is preliminary data.</text>
</comment>